<name>A0A252F6M7_9FIRM</name>
<feature type="region of interest" description="Disordered" evidence="1">
    <location>
        <begin position="34"/>
        <end position="62"/>
    </location>
</feature>
<sequence>MSDHTAHIPQVSEYYDGLYVLNGAVMDKDSYEKHTAAAPEVSPEADTAAPAASPEADTAVASDPFSVPQDLRQMAAQAFEADRQAEYRPETAVFVPYTVENGEYYEYIPTNETVCENEFRILLGAPMLVRCGSGSYRTSGSYRLSSGSYRLTSGSYRLTSGSYRISSGFYRLSSGLHRHQHEYEYRVSSGSFRRSSGSFRLTSGSYRLSSGALRMPIQEEPVPGDTFCPPEALEVADKPYMGSFLWGIDAGGYGLNLI</sequence>
<evidence type="ECO:0000313" key="2">
    <source>
        <dbReference type="EMBL" id="OUM21427.1"/>
    </source>
</evidence>
<feature type="compositionally biased region" description="Low complexity" evidence="1">
    <location>
        <begin position="41"/>
        <end position="62"/>
    </location>
</feature>
<organism evidence="2 3">
    <name type="scientific">Butyricicoccus porcorum</name>
    <dbReference type="NCBI Taxonomy" id="1945634"/>
    <lineage>
        <taxon>Bacteria</taxon>
        <taxon>Bacillati</taxon>
        <taxon>Bacillota</taxon>
        <taxon>Clostridia</taxon>
        <taxon>Eubacteriales</taxon>
        <taxon>Butyricicoccaceae</taxon>
        <taxon>Butyricicoccus</taxon>
    </lineage>
</organism>
<evidence type="ECO:0000256" key="1">
    <source>
        <dbReference type="SAM" id="MobiDB-lite"/>
    </source>
</evidence>
<dbReference type="Proteomes" id="UP000194903">
    <property type="component" value="Unassembled WGS sequence"/>
</dbReference>
<dbReference type="AlphaFoldDB" id="A0A252F6M7"/>
<comment type="caution">
    <text evidence="2">The sequence shown here is derived from an EMBL/GenBank/DDBJ whole genome shotgun (WGS) entry which is preliminary data.</text>
</comment>
<reference evidence="2 3" key="1">
    <citation type="submission" date="2017-05" db="EMBL/GenBank/DDBJ databases">
        <title>Butyricicoccus porcorum sp. nov. a butyrate-producing bacterium from the swine intestinal tract.</title>
        <authorList>
            <person name="Trachsel J."/>
            <person name="Humphrey S."/>
            <person name="Allen H.K."/>
        </authorList>
    </citation>
    <scope>NUCLEOTIDE SEQUENCE [LARGE SCALE GENOMIC DNA]</scope>
    <source>
        <strain evidence="2">BB10</strain>
    </source>
</reference>
<gene>
    <name evidence="2" type="ORF">CBW42_02310</name>
</gene>
<proteinExistence type="predicted"/>
<evidence type="ECO:0000313" key="3">
    <source>
        <dbReference type="Proteomes" id="UP000194903"/>
    </source>
</evidence>
<dbReference type="RefSeq" id="WP_087017354.1">
    <property type="nucleotide sequence ID" value="NZ_CP178353.1"/>
</dbReference>
<keyword evidence="3" id="KW-1185">Reference proteome</keyword>
<accession>A0A252F6M7</accession>
<protein>
    <submittedName>
        <fullName evidence="2">Uncharacterized protein</fullName>
    </submittedName>
</protein>
<dbReference type="EMBL" id="NHOC01000002">
    <property type="protein sequence ID" value="OUM21427.1"/>
    <property type="molecule type" value="Genomic_DNA"/>
</dbReference>